<dbReference type="PROSITE" id="PS51683">
    <property type="entry name" value="SAM_OMT_II"/>
    <property type="match status" value="1"/>
</dbReference>
<dbReference type="Gene3D" id="3.40.50.150">
    <property type="entry name" value="Vaccinia Virus protein VP39"/>
    <property type="match status" value="1"/>
</dbReference>
<proteinExistence type="predicted"/>
<keyword evidence="7" id="KW-1185">Reference proteome</keyword>
<feature type="domain" description="O-methyltransferase dimerisation" evidence="5">
    <location>
        <begin position="18"/>
        <end position="92"/>
    </location>
</feature>
<dbReference type="CDD" id="cd02440">
    <property type="entry name" value="AdoMet_MTases"/>
    <property type="match status" value="1"/>
</dbReference>
<protein>
    <submittedName>
        <fullName evidence="6">ArsR family transcriptional regulator</fullName>
    </submittedName>
</protein>
<dbReference type="InterPro" id="IPR016461">
    <property type="entry name" value="COMT-like"/>
</dbReference>
<dbReference type="EMBL" id="JBHSBH010000003">
    <property type="protein sequence ID" value="MFC3995041.1"/>
    <property type="molecule type" value="Genomic_DNA"/>
</dbReference>
<dbReference type="CDD" id="cd00090">
    <property type="entry name" value="HTH_ARSR"/>
    <property type="match status" value="1"/>
</dbReference>
<dbReference type="SUPFAM" id="SSF46785">
    <property type="entry name" value="Winged helix' DNA-binding domain"/>
    <property type="match status" value="1"/>
</dbReference>
<reference evidence="7" key="1">
    <citation type="journal article" date="2019" name="Int. J. Syst. Evol. Microbiol.">
        <title>The Global Catalogue of Microorganisms (GCM) 10K type strain sequencing project: providing services to taxonomists for standard genome sequencing and annotation.</title>
        <authorList>
            <consortium name="The Broad Institute Genomics Platform"/>
            <consortium name="The Broad Institute Genome Sequencing Center for Infectious Disease"/>
            <person name="Wu L."/>
            <person name="Ma J."/>
        </authorList>
    </citation>
    <scope>NUCLEOTIDE SEQUENCE [LARGE SCALE GENOMIC DNA]</scope>
    <source>
        <strain evidence="7">TBRC 1826</strain>
    </source>
</reference>
<dbReference type="PIRSF" id="PIRSF005739">
    <property type="entry name" value="O-mtase"/>
    <property type="match status" value="1"/>
</dbReference>
<accession>A0ABV8FK45</accession>
<dbReference type="Gene3D" id="1.10.287.1350">
    <property type="match status" value="1"/>
</dbReference>
<dbReference type="InterPro" id="IPR011991">
    <property type="entry name" value="ArsR-like_HTH"/>
</dbReference>
<dbReference type="RefSeq" id="WP_378529876.1">
    <property type="nucleotide sequence ID" value="NZ_JBHSBH010000003.1"/>
</dbReference>
<dbReference type="InterPro" id="IPR036390">
    <property type="entry name" value="WH_DNA-bd_sf"/>
</dbReference>
<evidence type="ECO:0000313" key="7">
    <source>
        <dbReference type="Proteomes" id="UP001595847"/>
    </source>
</evidence>
<evidence type="ECO:0000259" key="4">
    <source>
        <dbReference type="Pfam" id="PF00891"/>
    </source>
</evidence>
<dbReference type="InterPro" id="IPR029063">
    <property type="entry name" value="SAM-dependent_MTases_sf"/>
</dbReference>
<dbReference type="PANTHER" id="PTHR43712:SF2">
    <property type="entry name" value="O-METHYLTRANSFERASE CICE"/>
    <property type="match status" value="1"/>
</dbReference>
<dbReference type="InterPro" id="IPR012967">
    <property type="entry name" value="COMT_dimerisation"/>
</dbReference>
<evidence type="ECO:0000256" key="2">
    <source>
        <dbReference type="ARBA" id="ARBA00022679"/>
    </source>
</evidence>
<keyword evidence="2" id="KW-0808">Transferase</keyword>
<evidence type="ECO:0000256" key="1">
    <source>
        <dbReference type="ARBA" id="ARBA00022603"/>
    </source>
</evidence>
<dbReference type="PANTHER" id="PTHR43712">
    <property type="entry name" value="PUTATIVE (AFU_ORTHOLOGUE AFUA_4G14580)-RELATED"/>
    <property type="match status" value="1"/>
</dbReference>
<dbReference type="SUPFAM" id="SSF53335">
    <property type="entry name" value="S-adenosyl-L-methionine-dependent methyltransferases"/>
    <property type="match status" value="1"/>
</dbReference>
<evidence type="ECO:0000313" key="6">
    <source>
        <dbReference type="EMBL" id="MFC3995041.1"/>
    </source>
</evidence>
<evidence type="ECO:0000259" key="5">
    <source>
        <dbReference type="Pfam" id="PF08100"/>
    </source>
</evidence>
<feature type="domain" description="O-methyltransferase C-terminal" evidence="4">
    <location>
        <begin position="116"/>
        <end position="325"/>
    </location>
</feature>
<dbReference type="InterPro" id="IPR001077">
    <property type="entry name" value="COMT_C"/>
</dbReference>
<comment type="caution">
    <text evidence="6">The sequence shown here is derived from an EMBL/GenBank/DDBJ whole genome shotgun (WGS) entry which is preliminary data.</text>
</comment>
<dbReference type="Proteomes" id="UP001595847">
    <property type="component" value="Unassembled WGS sequence"/>
</dbReference>
<name>A0ABV8FK45_9ACTN</name>
<organism evidence="6 7">
    <name type="scientific">Nocardiopsis sediminis</name>
    <dbReference type="NCBI Taxonomy" id="1778267"/>
    <lineage>
        <taxon>Bacteria</taxon>
        <taxon>Bacillati</taxon>
        <taxon>Actinomycetota</taxon>
        <taxon>Actinomycetes</taxon>
        <taxon>Streptosporangiales</taxon>
        <taxon>Nocardiopsidaceae</taxon>
        <taxon>Nocardiopsis</taxon>
    </lineage>
</organism>
<dbReference type="InterPro" id="IPR036388">
    <property type="entry name" value="WH-like_DNA-bd_sf"/>
</dbReference>
<dbReference type="Pfam" id="PF00891">
    <property type="entry name" value="Methyltransf_2"/>
    <property type="match status" value="1"/>
</dbReference>
<evidence type="ECO:0000256" key="3">
    <source>
        <dbReference type="ARBA" id="ARBA00022691"/>
    </source>
</evidence>
<keyword evidence="1" id="KW-0489">Methyltransferase</keyword>
<keyword evidence="3" id="KW-0949">S-adenosyl-L-methionine</keyword>
<dbReference type="Gene3D" id="1.10.10.10">
    <property type="entry name" value="Winged helix-like DNA-binding domain superfamily/Winged helix DNA-binding domain"/>
    <property type="match status" value="1"/>
</dbReference>
<dbReference type="Pfam" id="PF08100">
    <property type="entry name" value="Dimerisation"/>
    <property type="match status" value="1"/>
</dbReference>
<sequence>MGEPDGESAADARKKLSDLVFGAMAAHVVGLATRLRLADAIGDRERSADDLAAEYGLPPATVHRVLRALAALEVLTENSPGRFSLAPAGTLLRSDSADSVYALTRAFTDPVMLRAWERLDHSVETGRTAFDEVFGTDFFDHLKGEPELSALFNAAMSQATRRAAAVLPDAYDFGRFHTVMDIGGGDGTLLREILRRHSGLRGIVFDSEAGAAQAGDTFAAAGIADRCTVATGDFFESVPEGADLHVVKSVLHDWDDRRSAQILRHCRWALPDHGRLLAIEPVLPDVVDSTISSRIYLSDLNMLVNVGGLERTRDDFARLFHNAGFTLISAFPLPAGTGFWTLEAAPTT</sequence>
<gene>
    <name evidence="6" type="ORF">ACFOVU_03890</name>
</gene>